<comment type="subcellular location">
    <subcellularLocation>
        <location evidence="2">Cytoplasm</location>
    </subcellularLocation>
    <subcellularLocation>
        <location evidence="1">Nucleus</location>
    </subcellularLocation>
</comment>
<dbReference type="EC" id="6.1.1.1" evidence="15"/>
<keyword evidence="4" id="KW-0963">Cytoplasm</keyword>
<dbReference type="FunFam" id="3.40.50.620:FF:000040">
    <property type="entry name" value="Tyrosine--tRNA ligase"/>
    <property type="match status" value="1"/>
</dbReference>
<comment type="catalytic activity">
    <reaction evidence="13">
        <text>tRNA(Tyr) + L-tyrosine + ATP = L-tyrosyl-tRNA(Tyr) + AMP + diphosphate + H(+)</text>
        <dbReference type="Rhea" id="RHEA:10220"/>
        <dbReference type="Rhea" id="RHEA-COMP:9706"/>
        <dbReference type="Rhea" id="RHEA-COMP:9707"/>
        <dbReference type="ChEBI" id="CHEBI:15378"/>
        <dbReference type="ChEBI" id="CHEBI:30616"/>
        <dbReference type="ChEBI" id="CHEBI:33019"/>
        <dbReference type="ChEBI" id="CHEBI:58315"/>
        <dbReference type="ChEBI" id="CHEBI:78442"/>
        <dbReference type="ChEBI" id="CHEBI:78536"/>
        <dbReference type="ChEBI" id="CHEBI:456215"/>
        <dbReference type="EC" id="6.1.1.1"/>
    </reaction>
    <physiologicalReaction direction="left-to-right" evidence="13">
        <dbReference type="Rhea" id="RHEA:10221"/>
    </physiologicalReaction>
</comment>
<protein>
    <recommendedName>
        <fullName evidence="15">Tyrosine--tRNA ligase</fullName>
        <ecNumber evidence="15">6.1.1.1</ecNumber>
    </recommendedName>
    <alternativeName>
        <fullName evidence="15">Tyrosyl-tRNA synthetase</fullName>
    </alternativeName>
</protein>
<dbReference type="PRINTS" id="PR01040">
    <property type="entry name" value="TRNASYNTHTYR"/>
</dbReference>
<dbReference type="GO" id="GO:0006437">
    <property type="term" value="P:tyrosyl-tRNA aminoacylation"/>
    <property type="evidence" value="ECO:0007669"/>
    <property type="project" value="InterPro"/>
</dbReference>
<keyword evidence="6 15" id="KW-0436">Ligase</keyword>
<dbReference type="Pfam" id="PF01588">
    <property type="entry name" value="tRNA_bind"/>
    <property type="match status" value="1"/>
</dbReference>
<dbReference type="NCBIfam" id="TIGR00234">
    <property type="entry name" value="tyrS"/>
    <property type="match status" value="1"/>
</dbReference>
<dbReference type="InterPro" id="IPR050489">
    <property type="entry name" value="Tyr-tRNA_synthase"/>
</dbReference>
<dbReference type="GO" id="GO:0016740">
    <property type="term" value="F:transferase activity"/>
    <property type="evidence" value="ECO:0007669"/>
    <property type="project" value="UniProtKB-KW"/>
</dbReference>
<dbReference type="Gene3D" id="3.40.50.620">
    <property type="entry name" value="HUPs"/>
    <property type="match status" value="1"/>
</dbReference>
<dbReference type="InterPro" id="IPR002305">
    <property type="entry name" value="aa-tRNA-synth_Ic"/>
</dbReference>
<evidence type="ECO:0000256" key="14">
    <source>
        <dbReference type="PROSITE-ProRule" id="PRU00209"/>
    </source>
</evidence>
<keyword evidence="10 15" id="KW-0648">Protein biosynthesis</keyword>
<dbReference type="GO" id="GO:0005524">
    <property type="term" value="F:ATP binding"/>
    <property type="evidence" value="ECO:0007669"/>
    <property type="project" value="UniProtKB-KW"/>
</dbReference>
<sequence>MASESRADANGIDLDHSLTVEEKYSLITRNLQEVLGGESIKKIISERPATLYWGSATTGRPHVGYLIPLSKIADFLKAHVEVTILLADLHGFLDNQKAPWELLRQRTRYYEEVIKATLTSIGVPIARLKFVVGTSYQLSEKYTLDVYRLSSMVTEHDAKKAGAEVVKQVASPLLSGLLYPGLQALDEEYLGVDIQFGGVDQRKIFVFAEKYLPALGYKKRAHLMNPMLPGLTGSKMSSSEPDSKIDLLDSAEDIERKVRKSFCEEGNIVDNPVLGFVKNVLLPLSSLKHGGEGRFVVRRPEKFGGDLVFTNAADLESTFAEKKLHPLDLKKGVSDALNELIEPIRAKFSSPELQELINLAYPPVKPKLSEEISRIDFRVGRIVSAEKHPDPDASNLYVEKIDFGEESGPRTVVSGIAKYYSLDDLNGRLVVGVMNLKPAKFKGVESQAMLLAASTADKSKVELLVPPESSDPGDEVFCEGYERNPDAQLNPKHKVWEKASAHLKTDAANSIAHYKEAPLKTKFGPLVAQSLNGAQIS</sequence>
<dbReference type="SUPFAM" id="SSF52374">
    <property type="entry name" value="Nucleotidylyl transferase"/>
    <property type="match status" value="1"/>
</dbReference>
<dbReference type="OrthoDB" id="197206at2759"/>
<evidence type="ECO:0000313" key="17">
    <source>
        <dbReference type="EMBL" id="KXS22438.1"/>
    </source>
</evidence>
<dbReference type="OMA" id="SXALDEE"/>
<keyword evidence="17" id="KW-0808">Transferase</keyword>
<dbReference type="EMBL" id="KQ965731">
    <property type="protein sequence ID" value="KXS22438.1"/>
    <property type="molecule type" value="Genomic_DNA"/>
</dbReference>
<dbReference type="STRING" id="1344416.A0A139B0B6"/>
<dbReference type="InterPro" id="IPR002547">
    <property type="entry name" value="tRNA-bd_dom"/>
</dbReference>
<evidence type="ECO:0000256" key="5">
    <source>
        <dbReference type="ARBA" id="ARBA00022555"/>
    </source>
</evidence>
<dbReference type="CDD" id="cd02799">
    <property type="entry name" value="tRNA_bind_EMAP-II_like"/>
    <property type="match status" value="1"/>
</dbReference>
<dbReference type="InterPro" id="IPR014729">
    <property type="entry name" value="Rossmann-like_a/b/a_fold"/>
</dbReference>
<name>A0A139B0B6_GONPJ</name>
<comment type="similarity">
    <text evidence="3 15">Belongs to the class-I aminoacyl-tRNA synthetase family.</text>
</comment>
<keyword evidence="5 14" id="KW-0820">tRNA-binding</keyword>
<dbReference type="GO" id="GO:0005634">
    <property type="term" value="C:nucleus"/>
    <property type="evidence" value="ECO:0007669"/>
    <property type="project" value="UniProtKB-SubCell"/>
</dbReference>
<dbReference type="FunFam" id="2.40.50.140:FF:000047">
    <property type="entry name" value="tyrosine--tRNA ligase, cytoplasmic isoform X2"/>
    <property type="match status" value="1"/>
</dbReference>
<keyword evidence="12" id="KW-0539">Nucleus</keyword>
<dbReference type="AlphaFoldDB" id="A0A139B0B6"/>
<keyword evidence="9 14" id="KW-0694">RNA-binding</keyword>
<evidence type="ECO:0000256" key="1">
    <source>
        <dbReference type="ARBA" id="ARBA00004123"/>
    </source>
</evidence>
<dbReference type="Gene3D" id="2.40.50.140">
    <property type="entry name" value="Nucleic acid-binding proteins"/>
    <property type="match status" value="1"/>
</dbReference>
<keyword evidence="8 15" id="KW-0067">ATP-binding</keyword>
<gene>
    <name evidence="17" type="ORF">M427DRAFT_92825</name>
</gene>
<evidence type="ECO:0000256" key="10">
    <source>
        <dbReference type="ARBA" id="ARBA00022917"/>
    </source>
</evidence>
<feature type="domain" description="TRNA-binding" evidence="16">
    <location>
        <begin position="371"/>
        <end position="477"/>
    </location>
</feature>
<dbReference type="Pfam" id="PF00579">
    <property type="entry name" value="tRNA-synt_1b"/>
    <property type="match status" value="1"/>
</dbReference>
<evidence type="ECO:0000256" key="4">
    <source>
        <dbReference type="ARBA" id="ARBA00022490"/>
    </source>
</evidence>
<dbReference type="GO" id="GO:0000049">
    <property type="term" value="F:tRNA binding"/>
    <property type="evidence" value="ECO:0007669"/>
    <property type="project" value="UniProtKB-UniRule"/>
</dbReference>
<keyword evidence="18" id="KW-1185">Reference proteome</keyword>
<dbReference type="PROSITE" id="PS50886">
    <property type="entry name" value="TRBD"/>
    <property type="match status" value="1"/>
</dbReference>
<proteinExistence type="inferred from homology"/>
<dbReference type="GO" id="GO:0004831">
    <property type="term" value="F:tyrosine-tRNA ligase activity"/>
    <property type="evidence" value="ECO:0007669"/>
    <property type="project" value="UniProtKB-EC"/>
</dbReference>
<evidence type="ECO:0000256" key="13">
    <source>
        <dbReference type="ARBA" id="ARBA00048400"/>
    </source>
</evidence>
<keyword evidence="11 15" id="KW-0030">Aminoacyl-tRNA synthetase</keyword>
<dbReference type="GO" id="GO:0005737">
    <property type="term" value="C:cytoplasm"/>
    <property type="evidence" value="ECO:0007669"/>
    <property type="project" value="UniProtKB-SubCell"/>
</dbReference>
<dbReference type="PANTHER" id="PTHR46264">
    <property type="entry name" value="TYROSINE-TRNA LIGASE"/>
    <property type="match status" value="1"/>
</dbReference>
<evidence type="ECO:0000256" key="8">
    <source>
        <dbReference type="ARBA" id="ARBA00022840"/>
    </source>
</evidence>
<evidence type="ECO:0000256" key="7">
    <source>
        <dbReference type="ARBA" id="ARBA00022741"/>
    </source>
</evidence>
<evidence type="ECO:0000256" key="15">
    <source>
        <dbReference type="RuleBase" id="RU361234"/>
    </source>
</evidence>
<evidence type="ECO:0000256" key="9">
    <source>
        <dbReference type="ARBA" id="ARBA00022884"/>
    </source>
</evidence>
<reference evidence="17 18" key="1">
    <citation type="journal article" date="2015" name="Genome Biol. Evol.">
        <title>Phylogenomic analyses indicate that early fungi evolved digesting cell walls of algal ancestors of land plants.</title>
        <authorList>
            <person name="Chang Y."/>
            <person name="Wang S."/>
            <person name="Sekimoto S."/>
            <person name="Aerts A.L."/>
            <person name="Choi C."/>
            <person name="Clum A."/>
            <person name="LaButti K.M."/>
            <person name="Lindquist E.A."/>
            <person name="Yee Ngan C."/>
            <person name="Ohm R.A."/>
            <person name="Salamov A.A."/>
            <person name="Grigoriev I.V."/>
            <person name="Spatafora J.W."/>
            <person name="Berbee M.L."/>
        </authorList>
    </citation>
    <scope>NUCLEOTIDE SEQUENCE [LARGE SCALE GENOMIC DNA]</scope>
    <source>
        <strain evidence="17 18">JEL478</strain>
    </source>
</reference>
<dbReference type="FunFam" id="1.10.240.10:FF:000004">
    <property type="entry name" value="Tyrosine--tRNA ligase"/>
    <property type="match status" value="1"/>
</dbReference>
<dbReference type="GO" id="GO:0006950">
    <property type="term" value="P:response to stress"/>
    <property type="evidence" value="ECO:0007669"/>
    <property type="project" value="UniProtKB-ARBA"/>
</dbReference>
<evidence type="ECO:0000256" key="3">
    <source>
        <dbReference type="ARBA" id="ARBA00005594"/>
    </source>
</evidence>
<dbReference type="InterPro" id="IPR002307">
    <property type="entry name" value="Tyr-tRNA-ligase"/>
</dbReference>
<dbReference type="InterPro" id="IPR012340">
    <property type="entry name" value="NA-bd_OB-fold"/>
</dbReference>
<evidence type="ECO:0000259" key="16">
    <source>
        <dbReference type="PROSITE" id="PS50886"/>
    </source>
</evidence>
<evidence type="ECO:0000313" key="18">
    <source>
        <dbReference type="Proteomes" id="UP000070544"/>
    </source>
</evidence>
<organism evidence="17 18">
    <name type="scientific">Gonapodya prolifera (strain JEL478)</name>
    <name type="common">Monoblepharis prolifera</name>
    <dbReference type="NCBI Taxonomy" id="1344416"/>
    <lineage>
        <taxon>Eukaryota</taxon>
        <taxon>Fungi</taxon>
        <taxon>Fungi incertae sedis</taxon>
        <taxon>Chytridiomycota</taxon>
        <taxon>Chytridiomycota incertae sedis</taxon>
        <taxon>Monoblepharidomycetes</taxon>
        <taxon>Monoblepharidales</taxon>
        <taxon>Gonapodyaceae</taxon>
        <taxon>Gonapodya</taxon>
    </lineage>
</organism>
<evidence type="ECO:0000256" key="2">
    <source>
        <dbReference type="ARBA" id="ARBA00004496"/>
    </source>
</evidence>
<dbReference type="SUPFAM" id="SSF50249">
    <property type="entry name" value="Nucleic acid-binding proteins"/>
    <property type="match status" value="1"/>
</dbReference>
<dbReference type="NCBIfam" id="NF006330">
    <property type="entry name" value="PRK08560.1"/>
    <property type="match status" value="1"/>
</dbReference>
<dbReference type="Proteomes" id="UP000070544">
    <property type="component" value="Unassembled WGS sequence"/>
</dbReference>
<evidence type="ECO:0000256" key="6">
    <source>
        <dbReference type="ARBA" id="ARBA00022598"/>
    </source>
</evidence>
<evidence type="ECO:0000256" key="12">
    <source>
        <dbReference type="ARBA" id="ARBA00023242"/>
    </source>
</evidence>
<accession>A0A139B0B6</accession>
<dbReference type="Gene3D" id="1.10.240.10">
    <property type="entry name" value="Tyrosyl-Transfer RNA Synthetase"/>
    <property type="match status" value="1"/>
</dbReference>
<dbReference type="PANTHER" id="PTHR46264:SF4">
    <property type="entry name" value="TYROSINE--TRNA LIGASE, CYTOPLASMIC"/>
    <property type="match status" value="1"/>
</dbReference>
<evidence type="ECO:0000256" key="11">
    <source>
        <dbReference type="ARBA" id="ARBA00023146"/>
    </source>
</evidence>
<dbReference type="CDD" id="cd00805">
    <property type="entry name" value="TyrRS_core"/>
    <property type="match status" value="1"/>
</dbReference>
<keyword evidence="7 15" id="KW-0547">Nucleotide-binding</keyword>